<dbReference type="PANTHER" id="PTHR47178">
    <property type="entry name" value="MONOOXYGENASE, FAD-BINDING"/>
    <property type="match status" value="1"/>
</dbReference>
<keyword evidence="7" id="KW-1185">Reference proteome</keyword>
<sequence>MGLRVAVVGAGIGGLTLAHALRRRGIDCVVLDRDAGPGATDGYRLHLTEQAFAALAEVLPESSVRALRACGAGNETFRQFAMLDHRGHTRLRIPVRHSGEVLLIGRRPLRTILARGLENHIRWGTTVTEPPGPEFDLVVAADGTGSRIARQWVGRPTGRPAGVIGIAGRSRLPQRIPADLRDGLAFMIGPRGVGAFLSLQAEHGDDPAAEKPYVVWSVAAPLQTADEELKQLAHRLTTGWTADLHALIDQSEPGSVAAFPFFFPAALEPWPAGRVTLLGDAVHPMPPTAGAGASTAILDAVHLARDLATMPTAQALATYQARLLRYAPRAVDEARPALRWQRRLARPALFALATEVGLPLAAAGLRLAQTARSTGAVLISAPASSAGSGLDMKKPWPSR</sequence>
<dbReference type="EMBL" id="JAPNTZ010000020">
    <property type="protein sequence ID" value="MCY1144431.1"/>
    <property type="molecule type" value="Genomic_DNA"/>
</dbReference>
<dbReference type="RefSeq" id="WP_267569014.1">
    <property type="nucleotide sequence ID" value="NZ_JAPNTZ010000020.1"/>
</dbReference>
<evidence type="ECO:0000256" key="2">
    <source>
        <dbReference type="ARBA" id="ARBA00022827"/>
    </source>
</evidence>
<name>A0ABT4BD43_9ACTN</name>
<evidence type="ECO:0000313" key="6">
    <source>
        <dbReference type="EMBL" id="MCY1144431.1"/>
    </source>
</evidence>
<reference evidence="6" key="1">
    <citation type="submission" date="2022-11" db="EMBL/GenBank/DDBJ databases">
        <authorList>
            <person name="Somphong A."/>
            <person name="Phongsopitanun W."/>
        </authorList>
    </citation>
    <scope>NUCLEOTIDE SEQUENCE</scope>
    <source>
        <strain evidence="6">Pm04-4</strain>
    </source>
</reference>
<dbReference type="Pfam" id="PF13450">
    <property type="entry name" value="NAD_binding_8"/>
    <property type="match status" value="1"/>
</dbReference>
<dbReference type="Pfam" id="PF01494">
    <property type="entry name" value="FAD_binding_3"/>
    <property type="match status" value="1"/>
</dbReference>
<keyword evidence="2" id="KW-0274">FAD</keyword>
<dbReference type="Proteomes" id="UP001151002">
    <property type="component" value="Unassembled WGS sequence"/>
</dbReference>
<protein>
    <submittedName>
        <fullName evidence="6">NAD(P)/FAD-dependent oxidoreductase</fullName>
    </submittedName>
</protein>
<keyword evidence="1" id="KW-0285">Flavoprotein</keyword>
<dbReference type="SUPFAM" id="SSF51905">
    <property type="entry name" value="FAD/NAD(P)-binding domain"/>
    <property type="match status" value="1"/>
</dbReference>
<evidence type="ECO:0000256" key="4">
    <source>
        <dbReference type="ARBA" id="ARBA00023033"/>
    </source>
</evidence>
<accession>A0ABT4BD43</accession>
<evidence type="ECO:0000256" key="3">
    <source>
        <dbReference type="ARBA" id="ARBA00023002"/>
    </source>
</evidence>
<evidence type="ECO:0000313" key="7">
    <source>
        <dbReference type="Proteomes" id="UP001151002"/>
    </source>
</evidence>
<organism evidence="6 7">
    <name type="scientific">Paractinoplanes pyxinae</name>
    <dbReference type="NCBI Taxonomy" id="2997416"/>
    <lineage>
        <taxon>Bacteria</taxon>
        <taxon>Bacillati</taxon>
        <taxon>Actinomycetota</taxon>
        <taxon>Actinomycetes</taxon>
        <taxon>Micromonosporales</taxon>
        <taxon>Micromonosporaceae</taxon>
        <taxon>Paractinoplanes</taxon>
    </lineage>
</organism>
<comment type="caution">
    <text evidence="6">The sequence shown here is derived from an EMBL/GenBank/DDBJ whole genome shotgun (WGS) entry which is preliminary data.</text>
</comment>
<dbReference type="PRINTS" id="PR00420">
    <property type="entry name" value="RNGMNOXGNASE"/>
</dbReference>
<keyword evidence="4" id="KW-0503">Monooxygenase</keyword>
<keyword evidence="3" id="KW-0560">Oxidoreductase</keyword>
<dbReference type="InterPro" id="IPR036188">
    <property type="entry name" value="FAD/NAD-bd_sf"/>
</dbReference>
<evidence type="ECO:0000256" key="1">
    <source>
        <dbReference type="ARBA" id="ARBA00022630"/>
    </source>
</evidence>
<gene>
    <name evidence="6" type="ORF">OWR29_41090</name>
</gene>
<proteinExistence type="predicted"/>
<dbReference type="PANTHER" id="PTHR47178:SF6">
    <property type="entry name" value="FAD-BINDING DOMAIN-CONTAINING PROTEIN"/>
    <property type="match status" value="1"/>
</dbReference>
<feature type="domain" description="FAD-binding" evidence="5">
    <location>
        <begin position="136"/>
        <end position="333"/>
    </location>
</feature>
<evidence type="ECO:0000259" key="5">
    <source>
        <dbReference type="Pfam" id="PF01494"/>
    </source>
</evidence>
<dbReference type="Gene3D" id="3.50.50.60">
    <property type="entry name" value="FAD/NAD(P)-binding domain"/>
    <property type="match status" value="1"/>
</dbReference>
<dbReference type="InterPro" id="IPR002938">
    <property type="entry name" value="FAD-bd"/>
</dbReference>